<dbReference type="OMA" id="QIRLGNC"/>
<dbReference type="InterPro" id="IPR017972">
    <property type="entry name" value="Cyt_P450_CS"/>
</dbReference>
<keyword evidence="13" id="KW-0472">Membrane</keyword>
<dbReference type="SUPFAM" id="SSF48264">
    <property type="entry name" value="Cytochrome P450"/>
    <property type="match status" value="1"/>
</dbReference>
<keyword evidence="11 14" id="KW-0408">Iron</keyword>
<dbReference type="Gramene" id="Kaladp0040s0469.1.v1.1">
    <property type="protein sequence ID" value="Kaladp0040s0469.1.v1.1"/>
    <property type="gene ID" value="Kaladp0040s0469.v1.1"/>
</dbReference>
<dbReference type="PRINTS" id="PR00463">
    <property type="entry name" value="EP450I"/>
</dbReference>
<evidence type="ECO:0000256" key="3">
    <source>
        <dbReference type="ARBA" id="ARBA00004913"/>
    </source>
</evidence>
<comment type="cofactor">
    <cofactor evidence="1 14">
        <name>heme</name>
        <dbReference type="ChEBI" id="CHEBI:30413"/>
    </cofactor>
</comment>
<evidence type="ECO:0000313" key="16">
    <source>
        <dbReference type="EnsemblPlants" id="Kaladp0040s0469.1.v1.1"/>
    </source>
</evidence>
<evidence type="ECO:0000256" key="13">
    <source>
        <dbReference type="ARBA" id="ARBA00023136"/>
    </source>
</evidence>
<evidence type="ECO:0000256" key="6">
    <source>
        <dbReference type="ARBA" id="ARBA00022692"/>
    </source>
</evidence>
<evidence type="ECO:0008006" key="18">
    <source>
        <dbReference type="Google" id="ProtNLM"/>
    </source>
</evidence>
<evidence type="ECO:0000256" key="7">
    <source>
        <dbReference type="ARBA" id="ARBA00022723"/>
    </source>
</evidence>
<evidence type="ECO:0000256" key="8">
    <source>
        <dbReference type="ARBA" id="ARBA00022857"/>
    </source>
</evidence>
<evidence type="ECO:0000256" key="11">
    <source>
        <dbReference type="ARBA" id="ARBA00023004"/>
    </source>
</evidence>
<keyword evidence="12 15" id="KW-0503">Monooxygenase</keyword>
<comment type="similarity">
    <text evidence="4 15">Belongs to the cytochrome P450 family.</text>
</comment>
<accession>A0A7N0TN66</accession>
<dbReference type="Pfam" id="PF00067">
    <property type="entry name" value="p450"/>
    <property type="match status" value="1"/>
</dbReference>
<dbReference type="PANTHER" id="PTHR47944:SF18">
    <property type="entry name" value="FLAVONOID 3'-MONOOXYGENASE"/>
    <property type="match status" value="1"/>
</dbReference>
<dbReference type="InterPro" id="IPR001128">
    <property type="entry name" value="Cyt_P450"/>
</dbReference>
<dbReference type="InterPro" id="IPR002401">
    <property type="entry name" value="Cyt_P450_E_grp-I"/>
</dbReference>
<keyword evidence="5 14" id="KW-0349">Heme</keyword>
<reference evidence="16" key="1">
    <citation type="submission" date="2021-01" db="UniProtKB">
        <authorList>
            <consortium name="EnsemblPlants"/>
        </authorList>
    </citation>
    <scope>IDENTIFICATION</scope>
</reference>
<dbReference type="InterPro" id="IPR036396">
    <property type="entry name" value="Cyt_P450_sf"/>
</dbReference>
<comment type="pathway">
    <text evidence="3">Alkaloid biosynthesis.</text>
</comment>
<keyword evidence="7 14" id="KW-0479">Metal-binding</keyword>
<organism evidence="16 17">
    <name type="scientific">Kalanchoe fedtschenkoi</name>
    <name type="common">Lavender scallops</name>
    <name type="synonym">South American air plant</name>
    <dbReference type="NCBI Taxonomy" id="63787"/>
    <lineage>
        <taxon>Eukaryota</taxon>
        <taxon>Viridiplantae</taxon>
        <taxon>Streptophyta</taxon>
        <taxon>Embryophyta</taxon>
        <taxon>Tracheophyta</taxon>
        <taxon>Spermatophyta</taxon>
        <taxon>Magnoliopsida</taxon>
        <taxon>eudicotyledons</taxon>
        <taxon>Gunneridae</taxon>
        <taxon>Pentapetalae</taxon>
        <taxon>Saxifragales</taxon>
        <taxon>Crassulaceae</taxon>
        <taxon>Kalanchoe</taxon>
    </lineage>
</organism>
<evidence type="ECO:0000256" key="14">
    <source>
        <dbReference type="PIRSR" id="PIRSR602401-1"/>
    </source>
</evidence>
<evidence type="ECO:0000256" key="10">
    <source>
        <dbReference type="ARBA" id="ARBA00023002"/>
    </source>
</evidence>
<dbReference type="PRINTS" id="PR00385">
    <property type="entry name" value="P450"/>
</dbReference>
<feature type="binding site" description="axial binding residue" evidence="14">
    <location>
        <position position="459"/>
    </location>
    <ligand>
        <name>heme</name>
        <dbReference type="ChEBI" id="CHEBI:30413"/>
    </ligand>
    <ligandPart>
        <name>Fe</name>
        <dbReference type="ChEBI" id="CHEBI:18248"/>
    </ligandPart>
</feature>
<dbReference type="GO" id="GO:0016705">
    <property type="term" value="F:oxidoreductase activity, acting on paired donors, with incorporation or reduction of molecular oxygen"/>
    <property type="evidence" value="ECO:0007669"/>
    <property type="project" value="InterPro"/>
</dbReference>
<dbReference type="Proteomes" id="UP000594263">
    <property type="component" value="Unplaced"/>
</dbReference>
<dbReference type="Gene3D" id="1.10.630.10">
    <property type="entry name" value="Cytochrome P450"/>
    <property type="match status" value="1"/>
</dbReference>
<name>A0A7N0TN66_KALFE</name>
<evidence type="ECO:0000256" key="12">
    <source>
        <dbReference type="ARBA" id="ARBA00023033"/>
    </source>
</evidence>
<evidence type="ECO:0000256" key="15">
    <source>
        <dbReference type="RuleBase" id="RU000461"/>
    </source>
</evidence>
<keyword evidence="8" id="KW-0521">NADP</keyword>
<keyword evidence="9" id="KW-1133">Transmembrane helix</keyword>
<evidence type="ECO:0000256" key="9">
    <source>
        <dbReference type="ARBA" id="ARBA00022989"/>
    </source>
</evidence>
<evidence type="ECO:0000313" key="17">
    <source>
        <dbReference type="Proteomes" id="UP000594263"/>
    </source>
</evidence>
<proteinExistence type="inferred from homology"/>
<comment type="subcellular location">
    <subcellularLocation>
        <location evidence="2">Membrane</location>
        <topology evidence="2">Single-pass membrane protein</topology>
    </subcellularLocation>
</comment>
<dbReference type="EnsemblPlants" id="Kaladp0040s0469.1.v1.1">
    <property type="protein sequence ID" value="Kaladp0040s0469.1.v1.1"/>
    <property type="gene ID" value="Kaladp0040s0469.v1.1"/>
</dbReference>
<dbReference type="FunFam" id="1.10.630.10:FF:000097">
    <property type="entry name" value="Cytochrome P-450 19"/>
    <property type="match status" value="1"/>
</dbReference>
<evidence type="ECO:0000256" key="4">
    <source>
        <dbReference type="ARBA" id="ARBA00010617"/>
    </source>
</evidence>
<keyword evidence="17" id="KW-1185">Reference proteome</keyword>
<dbReference type="GO" id="GO:0005506">
    <property type="term" value="F:iron ion binding"/>
    <property type="evidence" value="ECO:0007669"/>
    <property type="project" value="InterPro"/>
</dbReference>
<evidence type="ECO:0000256" key="1">
    <source>
        <dbReference type="ARBA" id="ARBA00001971"/>
    </source>
</evidence>
<protein>
    <recommendedName>
        <fullName evidence="18">Flavonoid 3'-hydroxylase</fullName>
    </recommendedName>
</protein>
<dbReference type="PROSITE" id="PS00086">
    <property type="entry name" value="CYTOCHROME_P450"/>
    <property type="match status" value="1"/>
</dbReference>
<dbReference type="AlphaFoldDB" id="A0A7N0TN66"/>
<dbReference type="GO" id="GO:0020037">
    <property type="term" value="F:heme binding"/>
    <property type="evidence" value="ECO:0007669"/>
    <property type="project" value="InterPro"/>
</dbReference>
<dbReference type="PANTHER" id="PTHR47944">
    <property type="entry name" value="CYTOCHROME P450 98A9"/>
    <property type="match status" value="1"/>
</dbReference>
<evidence type="ECO:0000256" key="2">
    <source>
        <dbReference type="ARBA" id="ARBA00004167"/>
    </source>
</evidence>
<dbReference type="GO" id="GO:0016020">
    <property type="term" value="C:membrane"/>
    <property type="evidence" value="ECO:0007669"/>
    <property type="project" value="UniProtKB-SubCell"/>
</dbReference>
<dbReference type="GO" id="GO:0004497">
    <property type="term" value="F:monooxygenase activity"/>
    <property type="evidence" value="ECO:0007669"/>
    <property type="project" value="UniProtKB-KW"/>
</dbReference>
<sequence length="523" mass="57438">MTLSLAFPALSSAPELLAYSALAALAIYLLLGLFSRVSGGPKFAPGPKPWPIVGNLPHLGPRPHHALAALARKYGPLMHLKLGFVDVVVAASATTAAQFLKVHDANFSNRPPNSGAKHIAYNYQDMVFAPYGPRWRMLRKVCQVHLFSNKALDDFRQVRESEIAVLTRKLAGAGKSGTPINLAKALNICTTNALARVMLGKRVFSEDSSAESDEFKDMVVEMMVLAGVFNIGDFIPSLEWLDLQGVARKMKKLHARFDKFLGKFLEEHRARGAGGGGQEKHADFLTVLLQQDDTDGEGGKLTDIEIKALLLNMFTAGTDTSSSTVEWAIAELIRHPKLLSQAQQEIDSVLGRDRLVSELDIAHLPFLQAIVKETFRLHPSTPLSLPRMAAESCEIDGYHVPKGATLLVNVWAISRDPEAWEEPLEFRPGRFMPGGERPNADVRGTDFEVIPFGAGRRICAGMSLGIRVVQLVTATLVHAFDWELPAGQSVEKLDMEEAYGLTLQRNEPLVVHPRPRLSPHAYI</sequence>
<keyword evidence="10 15" id="KW-0560">Oxidoreductase</keyword>
<keyword evidence="6" id="KW-0812">Transmembrane</keyword>
<evidence type="ECO:0000256" key="5">
    <source>
        <dbReference type="ARBA" id="ARBA00022617"/>
    </source>
</evidence>